<gene>
    <name evidence="3" type="ORF">SAMN05192548_10586</name>
</gene>
<dbReference type="EMBL" id="FRAB01000058">
    <property type="protein sequence ID" value="SHL07769.1"/>
    <property type="molecule type" value="Genomic_DNA"/>
</dbReference>
<dbReference type="PANTHER" id="PTHR37017:SF11">
    <property type="entry name" value="ESTERASE_LIPASE_THIOESTERASE DOMAIN-CONTAINING PROTEIN"/>
    <property type="match status" value="1"/>
</dbReference>
<name>A0A1M6XPK0_9BURK</name>
<evidence type="ECO:0000313" key="4">
    <source>
        <dbReference type="Proteomes" id="UP000184395"/>
    </source>
</evidence>
<dbReference type="STRING" id="169427.SAMN05192548_10586"/>
<feature type="domain" description="AB hydrolase-1" evidence="2">
    <location>
        <begin position="38"/>
        <end position="252"/>
    </location>
</feature>
<dbReference type="PANTHER" id="PTHR37017">
    <property type="entry name" value="AB HYDROLASE-1 DOMAIN-CONTAINING PROTEIN-RELATED"/>
    <property type="match status" value="1"/>
</dbReference>
<dbReference type="OrthoDB" id="9112061at2"/>
<proteinExistence type="predicted"/>
<organism evidence="3 4">
    <name type="scientific">Paraburkholderia terricola</name>
    <dbReference type="NCBI Taxonomy" id="169427"/>
    <lineage>
        <taxon>Bacteria</taxon>
        <taxon>Pseudomonadati</taxon>
        <taxon>Pseudomonadota</taxon>
        <taxon>Betaproteobacteria</taxon>
        <taxon>Burkholderiales</taxon>
        <taxon>Burkholderiaceae</taxon>
        <taxon>Paraburkholderia</taxon>
    </lineage>
</organism>
<dbReference type="InterPro" id="IPR052897">
    <property type="entry name" value="Sec-Metab_Biosynth_Hydrolase"/>
</dbReference>
<evidence type="ECO:0000256" key="1">
    <source>
        <dbReference type="SAM" id="SignalP"/>
    </source>
</evidence>
<sequence length="263" mass="27029">MKSYILRLFAALVVSLGLVTLASVAACGSSSASTTGTVVLVHGAWADGSSWSSITRVLQARGLKVVTVQLPRTSLADDAATVTRAIDAQQGPVLLVGHSYGGAVITQAGSINKVAGLVYVSAFAPGDNQSISDLTSPFPKPAWQAGLVPDEAGFLTLNTDTYLSSFAPDLPKDTSSVLATAQGPLNARCLTDKVSQAAWKSKPSWWVYGDQDQIIPAALQRAEAKEIGAKITSIAGASHVALMSQPAAVAAVILDAARATGVL</sequence>
<dbReference type="InterPro" id="IPR000073">
    <property type="entry name" value="AB_hydrolase_1"/>
</dbReference>
<reference evidence="3 4" key="1">
    <citation type="submission" date="2016-11" db="EMBL/GenBank/DDBJ databases">
        <authorList>
            <person name="Jaros S."/>
            <person name="Januszkiewicz K."/>
            <person name="Wedrychowicz H."/>
        </authorList>
    </citation>
    <scope>NUCLEOTIDE SEQUENCE [LARGE SCALE GENOMIC DNA]</scope>
    <source>
        <strain evidence="3 4">LMG 20594</strain>
    </source>
</reference>
<evidence type="ECO:0000313" key="3">
    <source>
        <dbReference type="EMBL" id="SHL07769.1"/>
    </source>
</evidence>
<feature type="signal peptide" evidence="1">
    <location>
        <begin position="1"/>
        <end position="25"/>
    </location>
</feature>
<dbReference type="SUPFAM" id="SSF53474">
    <property type="entry name" value="alpha/beta-Hydrolases"/>
    <property type="match status" value="1"/>
</dbReference>
<dbReference type="InterPro" id="IPR029058">
    <property type="entry name" value="AB_hydrolase_fold"/>
</dbReference>
<dbReference type="Proteomes" id="UP000184395">
    <property type="component" value="Unassembled WGS sequence"/>
</dbReference>
<accession>A0A1M6XPK0</accession>
<feature type="chain" id="PRO_5009922519" evidence="1">
    <location>
        <begin position="26"/>
        <end position="263"/>
    </location>
</feature>
<dbReference type="AlphaFoldDB" id="A0A1M6XPK0"/>
<evidence type="ECO:0000259" key="2">
    <source>
        <dbReference type="Pfam" id="PF12697"/>
    </source>
</evidence>
<dbReference type="Gene3D" id="3.40.50.1820">
    <property type="entry name" value="alpha/beta hydrolase"/>
    <property type="match status" value="1"/>
</dbReference>
<dbReference type="RefSeq" id="WP_073432352.1">
    <property type="nucleotide sequence ID" value="NZ_CADFGY010000050.1"/>
</dbReference>
<dbReference type="PROSITE" id="PS51257">
    <property type="entry name" value="PROKAR_LIPOPROTEIN"/>
    <property type="match status" value="1"/>
</dbReference>
<dbReference type="Pfam" id="PF12697">
    <property type="entry name" value="Abhydrolase_6"/>
    <property type="match status" value="1"/>
</dbReference>
<keyword evidence="1" id="KW-0732">Signal</keyword>
<protein>
    <submittedName>
        <fullName evidence="3">Pimeloyl-ACP methyl ester carboxylesterase</fullName>
    </submittedName>
</protein>